<dbReference type="Proteomes" id="UP000001074">
    <property type="component" value="Unassembled WGS sequence"/>
</dbReference>
<organism evidence="2 3">
    <name type="scientific">Myotis lucifugus</name>
    <name type="common">Little brown bat</name>
    <dbReference type="NCBI Taxonomy" id="59463"/>
    <lineage>
        <taxon>Eukaryota</taxon>
        <taxon>Metazoa</taxon>
        <taxon>Chordata</taxon>
        <taxon>Craniata</taxon>
        <taxon>Vertebrata</taxon>
        <taxon>Euteleostomi</taxon>
        <taxon>Mammalia</taxon>
        <taxon>Eutheria</taxon>
        <taxon>Laurasiatheria</taxon>
        <taxon>Chiroptera</taxon>
        <taxon>Yangochiroptera</taxon>
        <taxon>Vespertilionidae</taxon>
        <taxon>Myotis</taxon>
    </lineage>
</organism>
<reference evidence="2" key="3">
    <citation type="submission" date="2025-09" db="UniProtKB">
        <authorList>
            <consortium name="Ensembl"/>
        </authorList>
    </citation>
    <scope>IDENTIFICATION</scope>
</reference>
<dbReference type="Ensembl" id="ENSMLUT00000030261.1">
    <property type="protein sequence ID" value="ENSMLUP00000021231.1"/>
    <property type="gene ID" value="ENSMLUG00000028308.1"/>
</dbReference>
<reference evidence="2 3" key="1">
    <citation type="journal article" date="2011" name="Nature">
        <title>A high-resolution map of human evolutionary constraint using 29 mammals.</title>
        <authorList>
            <person name="Lindblad-Toh K."/>
            <person name="Garber M."/>
            <person name="Zuk O."/>
            <person name="Lin M.F."/>
            <person name="Parker B.J."/>
            <person name="Washietl S."/>
            <person name="Kheradpour P."/>
            <person name="Ernst J."/>
            <person name="Jordan G."/>
            <person name="Mauceli E."/>
            <person name="Ward L.D."/>
            <person name="Lowe C.B."/>
            <person name="Holloway A.K."/>
            <person name="Clamp M."/>
            <person name="Gnerre S."/>
            <person name="Alfoldi J."/>
            <person name="Beal K."/>
            <person name="Chang J."/>
            <person name="Clawson H."/>
            <person name="Cuff J."/>
            <person name="Di Palma F."/>
            <person name="Fitzgerald S."/>
            <person name="Flicek P."/>
            <person name="Guttman M."/>
            <person name="Hubisz M.J."/>
            <person name="Jaffe D.B."/>
            <person name="Jungreis I."/>
            <person name="Kent W.J."/>
            <person name="Kostka D."/>
            <person name="Lara M."/>
            <person name="Martins A.L."/>
            <person name="Massingham T."/>
            <person name="Moltke I."/>
            <person name="Raney B.J."/>
            <person name="Rasmussen M.D."/>
            <person name="Robinson J."/>
            <person name="Stark A."/>
            <person name="Vilella A.J."/>
            <person name="Wen J."/>
            <person name="Xie X."/>
            <person name="Zody M.C."/>
            <person name="Baldwin J."/>
            <person name="Bloom T."/>
            <person name="Chin C.W."/>
            <person name="Heiman D."/>
            <person name="Nicol R."/>
            <person name="Nusbaum C."/>
            <person name="Young S."/>
            <person name="Wilkinson J."/>
            <person name="Worley K.C."/>
            <person name="Kovar C.L."/>
            <person name="Muzny D.M."/>
            <person name="Gibbs R.A."/>
            <person name="Cree A."/>
            <person name="Dihn H.H."/>
            <person name="Fowler G."/>
            <person name="Jhangiani S."/>
            <person name="Joshi V."/>
            <person name="Lee S."/>
            <person name="Lewis L.R."/>
            <person name="Nazareth L.V."/>
            <person name="Okwuonu G."/>
            <person name="Santibanez J."/>
            <person name="Warren W.C."/>
            <person name="Mardis E.R."/>
            <person name="Weinstock G.M."/>
            <person name="Wilson R.K."/>
            <person name="Delehaunty K."/>
            <person name="Dooling D."/>
            <person name="Fronik C."/>
            <person name="Fulton L."/>
            <person name="Fulton B."/>
            <person name="Graves T."/>
            <person name="Minx P."/>
            <person name="Sodergren E."/>
            <person name="Birney E."/>
            <person name="Margulies E.H."/>
            <person name="Herrero J."/>
            <person name="Green E.D."/>
            <person name="Haussler D."/>
            <person name="Siepel A."/>
            <person name="Goldman N."/>
            <person name="Pollard K.S."/>
            <person name="Pedersen J.S."/>
            <person name="Lander E.S."/>
            <person name="Kellis M."/>
        </authorList>
    </citation>
    <scope>NUCLEOTIDE SEQUENCE [LARGE SCALE GENOMIC DNA]</scope>
</reference>
<dbReference type="PANTHER" id="PTHR12658">
    <property type="entry name" value="BETA-TUBULIN COFACTOR D"/>
    <property type="match status" value="1"/>
</dbReference>
<dbReference type="HOGENOM" id="CLU_1726524_0_0_1"/>
<dbReference type="GO" id="GO:0070830">
    <property type="term" value="P:bicellular tight junction assembly"/>
    <property type="evidence" value="ECO:0007669"/>
    <property type="project" value="TreeGrafter"/>
</dbReference>
<dbReference type="GO" id="GO:0005096">
    <property type="term" value="F:GTPase activator activity"/>
    <property type="evidence" value="ECO:0007669"/>
    <property type="project" value="InterPro"/>
</dbReference>
<dbReference type="GO" id="GO:0034333">
    <property type="term" value="P:adherens junction assembly"/>
    <property type="evidence" value="ECO:0007669"/>
    <property type="project" value="TreeGrafter"/>
</dbReference>
<dbReference type="GO" id="GO:0007023">
    <property type="term" value="P:post-chaperonin tubulin folding pathway"/>
    <property type="evidence" value="ECO:0007669"/>
    <property type="project" value="InterPro"/>
</dbReference>
<dbReference type="GO" id="GO:0048487">
    <property type="term" value="F:beta-tubulin binding"/>
    <property type="evidence" value="ECO:0007669"/>
    <property type="project" value="InterPro"/>
</dbReference>
<sequence>CSRCWTKMLANGCFDIFTAEEDHPFCVKLLELCKAETSKSKDVQKLRSSITVFCGMAQFPGGVRRKVLLQLRPAAHPRGFPEIRKTTASQVYEMLLTYSGVVGADVLDEVMAVLSDTAWDLELLLVRGHRNRLCDLLGVPRPQLVPKPFPGV</sequence>
<dbReference type="GO" id="GO:0000226">
    <property type="term" value="P:microtubule cytoskeleton organization"/>
    <property type="evidence" value="ECO:0007669"/>
    <property type="project" value="TreeGrafter"/>
</dbReference>
<dbReference type="InParanoid" id="G1QBZ8"/>
<keyword evidence="3" id="KW-1185">Reference proteome</keyword>
<dbReference type="InterPro" id="IPR033162">
    <property type="entry name" value="TBCD"/>
</dbReference>
<dbReference type="OMA" id="ILMEINW"/>
<evidence type="ECO:0000313" key="3">
    <source>
        <dbReference type="Proteomes" id="UP000001074"/>
    </source>
</evidence>
<feature type="domain" description="Tubulin-folding cofactor D C-terminal" evidence="1">
    <location>
        <begin position="6"/>
        <end position="45"/>
    </location>
</feature>
<protein>
    <recommendedName>
        <fullName evidence="1">Tubulin-folding cofactor D C-terminal domain-containing protein</fullName>
    </recommendedName>
</protein>
<dbReference type="STRING" id="59463.ENSMLUP00000021231"/>
<dbReference type="AlphaFoldDB" id="G1QBZ8"/>
<dbReference type="Pfam" id="PF12612">
    <property type="entry name" value="TFCD_C"/>
    <property type="match status" value="1"/>
</dbReference>
<reference evidence="2" key="2">
    <citation type="submission" date="2025-08" db="UniProtKB">
        <authorList>
            <consortium name="Ensembl"/>
        </authorList>
    </citation>
    <scope>IDENTIFICATION</scope>
</reference>
<dbReference type="EMBL" id="AAPE02056223">
    <property type="status" value="NOT_ANNOTATED_CDS"/>
    <property type="molecule type" value="Genomic_DNA"/>
</dbReference>
<proteinExistence type="predicted"/>
<name>G1QBZ8_MYOLU</name>
<dbReference type="GO" id="GO:0007021">
    <property type="term" value="P:tubulin complex assembly"/>
    <property type="evidence" value="ECO:0007669"/>
    <property type="project" value="InterPro"/>
</dbReference>
<evidence type="ECO:0000259" key="1">
    <source>
        <dbReference type="Pfam" id="PF12612"/>
    </source>
</evidence>
<dbReference type="PANTHER" id="PTHR12658:SF0">
    <property type="entry name" value="TUBULIN-SPECIFIC CHAPERONE D"/>
    <property type="match status" value="1"/>
</dbReference>
<dbReference type="GeneTree" id="ENSGT00390000017103"/>
<dbReference type="InterPro" id="IPR022577">
    <property type="entry name" value="TBCD_C"/>
</dbReference>
<dbReference type="GO" id="GO:0016328">
    <property type="term" value="C:lateral plasma membrane"/>
    <property type="evidence" value="ECO:0007669"/>
    <property type="project" value="TreeGrafter"/>
</dbReference>
<accession>G1QBZ8</accession>
<evidence type="ECO:0000313" key="2">
    <source>
        <dbReference type="Ensembl" id="ENSMLUP00000021231.1"/>
    </source>
</evidence>
<dbReference type="eggNOG" id="KOG1943">
    <property type="taxonomic scope" value="Eukaryota"/>
</dbReference>